<dbReference type="Ensembl" id="ENSFCTT00005052281.1">
    <property type="protein sequence ID" value="ENSFCTP00005038332.1"/>
    <property type="gene ID" value="ENSFCTG00005018021.1"/>
</dbReference>
<dbReference type="InterPro" id="IPR039477">
    <property type="entry name" value="ILEI/PANDER_dom"/>
</dbReference>
<dbReference type="PANTHER" id="PTHR14592">
    <property type="entry name" value="UNCHARACTERIZED FAM3"/>
    <property type="match status" value="1"/>
</dbReference>
<reference evidence="10" key="3">
    <citation type="submission" date="2025-09" db="UniProtKB">
        <authorList>
            <consortium name="Ensembl"/>
        </authorList>
    </citation>
    <scope>IDENTIFICATION</scope>
    <source>
        <strain evidence="10">breed Abyssinian</strain>
    </source>
</reference>
<keyword evidence="8" id="KW-0472">Membrane</keyword>
<dbReference type="Pfam" id="PF15711">
    <property type="entry name" value="ILEI"/>
    <property type="match status" value="1"/>
</dbReference>
<dbReference type="InterPro" id="IPR039475">
    <property type="entry name" value="ILEI_FAM3C"/>
</dbReference>
<keyword evidence="5 7" id="KW-0430">Lectin</keyword>
<keyword evidence="3" id="KW-0964">Secreted</keyword>
<evidence type="ECO:0000256" key="3">
    <source>
        <dbReference type="ARBA" id="ARBA00022525"/>
    </source>
</evidence>
<evidence type="ECO:0000256" key="7">
    <source>
        <dbReference type="PROSITE-ProRule" id="PRU01375"/>
    </source>
</evidence>
<accession>A0ABI7YVJ8</accession>
<reference evidence="10 11" key="1">
    <citation type="submission" date="2021-02" db="EMBL/GenBank/DDBJ databases">
        <title>Safari Cat Assemblies.</title>
        <authorList>
            <person name="Bredemeyer K.R."/>
            <person name="Murphy W.J."/>
        </authorList>
    </citation>
    <scope>NUCLEOTIDE SEQUENCE [LARGE SCALE GENOMIC DNA]</scope>
</reference>
<comment type="similarity">
    <text evidence="2">Belongs to the FAM3 family.</text>
</comment>
<dbReference type="Proteomes" id="UP000823872">
    <property type="component" value="Chromosome A2"/>
</dbReference>
<keyword evidence="8" id="KW-1133">Transmembrane helix</keyword>
<proteinExistence type="inferred from homology"/>
<keyword evidence="8" id="KW-0812">Transmembrane</keyword>
<name>A0ABI7YVJ8_FELCA</name>
<dbReference type="PROSITE" id="PS52031">
    <property type="entry name" value="GG_LECTIN"/>
    <property type="match status" value="1"/>
</dbReference>
<evidence type="ECO:0000256" key="8">
    <source>
        <dbReference type="SAM" id="Phobius"/>
    </source>
</evidence>
<reference evidence="10" key="2">
    <citation type="submission" date="2025-08" db="UniProtKB">
        <authorList>
            <consortium name="Ensembl"/>
        </authorList>
    </citation>
    <scope>IDENTIFICATION</scope>
    <source>
        <strain evidence="10">breed Abyssinian</strain>
    </source>
</reference>
<sequence>RDHLGGPSPSKNQQAGLPQLPAQGVGWLGSRTQSTSWNISSSLLTQGHGSLEPSGKVLPHSGIYPSTSPVLSHLKSTIPAERQILFPGVLRFLALIFALVTTWIFIRSYISLNAKTIRLPRWLSLVTKEIPVVRAKCGLAKPCPKEFFAFKISSGAANVVGPTMCFENQVIMSPVKNNVGRGLNIALVNGTTGMVLTQKCFDMYSGEVKLLVKFLKEIPEGTLVLVASYDDPGTRLNDETRKLLSSLGSSYAKQLGFRDSWVFLGAKDLKDKSPFEQFLKNNPNTNKYEGWPELLELEGCVPRKIP</sequence>
<evidence type="ECO:0000313" key="11">
    <source>
        <dbReference type="Proteomes" id="UP000823872"/>
    </source>
</evidence>
<keyword evidence="4" id="KW-0732">Signal</keyword>
<dbReference type="InterPro" id="IPR039220">
    <property type="entry name" value="FAM3"/>
</dbReference>
<keyword evidence="6" id="KW-1015">Disulfide bond</keyword>
<evidence type="ECO:0000256" key="5">
    <source>
        <dbReference type="ARBA" id="ARBA00022734"/>
    </source>
</evidence>
<gene>
    <name evidence="10" type="primary">FAM3D</name>
</gene>
<feature type="domain" description="ILEI/PANDER" evidence="9">
    <location>
        <begin position="181"/>
        <end position="268"/>
    </location>
</feature>
<evidence type="ECO:0000256" key="2">
    <source>
        <dbReference type="ARBA" id="ARBA00010905"/>
    </source>
</evidence>
<organism evidence="10 11">
    <name type="scientific">Felis catus</name>
    <name type="common">Cat</name>
    <name type="synonym">Felis silvestris catus</name>
    <dbReference type="NCBI Taxonomy" id="9685"/>
    <lineage>
        <taxon>Eukaryota</taxon>
        <taxon>Metazoa</taxon>
        <taxon>Chordata</taxon>
        <taxon>Craniata</taxon>
        <taxon>Vertebrata</taxon>
        <taxon>Euteleostomi</taxon>
        <taxon>Mammalia</taxon>
        <taxon>Eutheria</taxon>
        <taxon>Laurasiatheria</taxon>
        <taxon>Carnivora</taxon>
        <taxon>Feliformia</taxon>
        <taxon>Felidae</taxon>
        <taxon>Felinae</taxon>
        <taxon>Felis</taxon>
    </lineage>
</organism>
<feature type="transmembrane region" description="Helical" evidence="8">
    <location>
        <begin position="84"/>
        <end position="106"/>
    </location>
</feature>
<comment type="subcellular location">
    <subcellularLocation>
        <location evidence="1">Secreted</location>
    </subcellularLocation>
</comment>
<evidence type="ECO:0000313" key="10">
    <source>
        <dbReference type="Ensembl" id="ENSFCTP00005038332.1"/>
    </source>
</evidence>
<protein>
    <submittedName>
        <fullName evidence="10">FAM3 metabolism regulating signaling molecule D</fullName>
    </submittedName>
</protein>
<evidence type="ECO:0000259" key="9">
    <source>
        <dbReference type="Pfam" id="PF15711"/>
    </source>
</evidence>
<evidence type="ECO:0000256" key="1">
    <source>
        <dbReference type="ARBA" id="ARBA00004613"/>
    </source>
</evidence>
<dbReference type="GeneTree" id="ENSGT00950000183004"/>
<keyword evidence="11" id="KW-1185">Reference proteome</keyword>
<evidence type="ECO:0000256" key="4">
    <source>
        <dbReference type="ARBA" id="ARBA00022729"/>
    </source>
</evidence>
<dbReference type="CDD" id="cd13940">
    <property type="entry name" value="ILEI_FAM3C"/>
    <property type="match status" value="1"/>
</dbReference>
<evidence type="ECO:0000256" key="6">
    <source>
        <dbReference type="ARBA" id="ARBA00023157"/>
    </source>
</evidence>